<dbReference type="Proteomes" id="UP000027920">
    <property type="component" value="Unassembled WGS sequence"/>
</dbReference>
<dbReference type="PANTHER" id="PTHR40788">
    <property type="entry name" value="CLR5 DOMAIN-CONTAINING PROTEIN-RELATED"/>
    <property type="match status" value="1"/>
</dbReference>
<protein>
    <submittedName>
        <fullName evidence="1">Uncharacterized protein</fullName>
    </submittedName>
</protein>
<dbReference type="GeneID" id="25281811"/>
<reference evidence="1 2" key="1">
    <citation type="submission" date="2013-03" db="EMBL/GenBank/DDBJ databases">
        <title>The Genome Sequence of Exophiala aquamarina CBS 119918.</title>
        <authorList>
            <consortium name="The Broad Institute Genomics Platform"/>
            <person name="Cuomo C."/>
            <person name="de Hoog S."/>
            <person name="Gorbushina A."/>
            <person name="Walker B."/>
            <person name="Young S.K."/>
            <person name="Zeng Q."/>
            <person name="Gargeya S."/>
            <person name="Fitzgerald M."/>
            <person name="Haas B."/>
            <person name="Abouelleil A."/>
            <person name="Allen A.W."/>
            <person name="Alvarado L."/>
            <person name="Arachchi H.M."/>
            <person name="Berlin A.M."/>
            <person name="Chapman S.B."/>
            <person name="Gainer-Dewar J."/>
            <person name="Goldberg J."/>
            <person name="Griggs A."/>
            <person name="Gujja S."/>
            <person name="Hansen M."/>
            <person name="Howarth C."/>
            <person name="Imamovic A."/>
            <person name="Ireland A."/>
            <person name="Larimer J."/>
            <person name="McCowan C."/>
            <person name="Murphy C."/>
            <person name="Pearson M."/>
            <person name="Poon T.W."/>
            <person name="Priest M."/>
            <person name="Roberts A."/>
            <person name="Saif S."/>
            <person name="Shea T."/>
            <person name="Sisk P."/>
            <person name="Sykes S."/>
            <person name="Wortman J."/>
            <person name="Nusbaum C."/>
            <person name="Birren B."/>
        </authorList>
    </citation>
    <scope>NUCLEOTIDE SEQUENCE [LARGE SCALE GENOMIC DNA]</scope>
    <source>
        <strain evidence="1 2">CBS 119918</strain>
    </source>
</reference>
<dbReference type="AlphaFoldDB" id="A0A072PAC5"/>
<evidence type="ECO:0000313" key="1">
    <source>
        <dbReference type="EMBL" id="KEF56707.1"/>
    </source>
</evidence>
<dbReference type="EMBL" id="AMGV01000005">
    <property type="protein sequence ID" value="KEF56707.1"/>
    <property type="molecule type" value="Genomic_DNA"/>
</dbReference>
<evidence type="ECO:0000313" key="2">
    <source>
        <dbReference type="Proteomes" id="UP000027920"/>
    </source>
</evidence>
<gene>
    <name evidence="1" type="ORF">A1O9_06896</name>
</gene>
<comment type="caution">
    <text evidence="1">The sequence shown here is derived from an EMBL/GenBank/DDBJ whole genome shotgun (WGS) entry which is preliminary data.</text>
</comment>
<dbReference type="PANTHER" id="PTHR40788:SF2">
    <property type="entry name" value="CLR5 DOMAIN-CONTAINING PROTEIN"/>
    <property type="match status" value="1"/>
</dbReference>
<sequence>MPLPVDELQRLLDKELTAINMITENVSGTIGDLAIVCECLRQIDHYQPWAVGFEELMVEKKSGIKEVYMKTSQPWAGMCGALREQTASSTRTTVRLGKPTDQYLTTPYGSGG</sequence>
<dbReference type="VEuPathDB" id="FungiDB:A1O9_06896"/>
<dbReference type="RefSeq" id="XP_013259297.1">
    <property type="nucleotide sequence ID" value="XM_013403843.1"/>
</dbReference>
<dbReference type="HOGENOM" id="CLU_2145865_0_0_1"/>
<organism evidence="1 2">
    <name type="scientific">Exophiala aquamarina CBS 119918</name>
    <dbReference type="NCBI Taxonomy" id="1182545"/>
    <lineage>
        <taxon>Eukaryota</taxon>
        <taxon>Fungi</taxon>
        <taxon>Dikarya</taxon>
        <taxon>Ascomycota</taxon>
        <taxon>Pezizomycotina</taxon>
        <taxon>Eurotiomycetes</taxon>
        <taxon>Chaetothyriomycetidae</taxon>
        <taxon>Chaetothyriales</taxon>
        <taxon>Herpotrichiellaceae</taxon>
        <taxon>Exophiala</taxon>
    </lineage>
</organism>
<proteinExistence type="predicted"/>
<name>A0A072PAC5_9EURO</name>
<dbReference type="OrthoDB" id="2922289at2759"/>
<keyword evidence="2" id="KW-1185">Reference proteome</keyword>
<dbReference type="STRING" id="1182545.A0A072PAC5"/>
<accession>A0A072PAC5</accession>